<dbReference type="EMBL" id="RBNJ01001251">
    <property type="protein sequence ID" value="RUS33395.1"/>
    <property type="molecule type" value="Genomic_DNA"/>
</dbReference>
<proteinExistence type="predicted"/>
<keyword evidence="3" id="KW-1185">Reference proteome</keyword>
<gene>
    <name evidence="2" type="ORF">BC938DRAFT_471886</name>
</gene>
<accession>A0A433QUH6</accession>
<keyword evidence="1" id="KW-0732">Signal</keyword>
<dbReference type="CDD" id="cd22785">
    <property type="entry name" value="DPBB_MltA-like"/>
    <property type="match status" value="1"/>
</dbReference>
<reference evidence="2 3" key="1">
    <citation type="journal article" date="2018" name="New Phytol.">
        <title>Phylogenomics of Endogonaceae and evolution of mycorrhizas within Mucoromycota.</title>
        <authorList>
            <person name="Chang Y."/>
            <person name="Desiro A."/>
            <person name="Na H."/>
            <person name="Sandor L."/>
            <person name="Lipzen A."/>
            <person name="Clum A."/>
            <person name="Barry K."/>
            <person name="Grigoriev I.V."/>
            <person name="Martin F.M."/>
            <person name="Stajich J.E."/>
            <person name="Smith M.E."/>
            <person name="Bonito G."/>
            <person name="Spatafora J.W."/>
        </authorList>
    </citation>
    <scope>NUCLEOTIDE SEQUENCE [LARGE SCALE GENOMIC DNA]</scope>
    <source>
        <strain evidence="2 3">AD002</strain>
    </source>
</reference>
<dbReference type="Proteomes" id="UP000274822">
    <property type="component" value="Unassembled WGS sequence"/>
</dbReference>
<protein>
    <submittedName>
        <fullName evidence="2">Uncharacterized protein</fullName>
    </submittedName>
</protein>
<sequence length="173" mass="18502">MKSALILAVTGLAFLPNILAASAPSCYGSGKAVLTNYWVTKEGTEDMDNDGNTVYLTGPKTVALKDTSGNTIEMVAQTTFDKCNMEGTCLLLSSKMVNLVSNKKFDSIDRKSAPYGLGSNDKVLVPFVSIASNDLPKGSTVYMTELDGMKLPNGKTHNGCVRVDDESWSFNGL</sequence>
<evidence type="ECO:0000313" key="2">
    <source>
        <dbReference type="EMBL" id="RUS33395.1"/>
    </source>
</evidence>
<comment type="caution">
    <text evidence="2">The sequence shown here is derived from an EMBL/GenBank/DDBJ whole genome shotgun (WGS) entry which is preliminary data.</text>
</comment>
<dbReference type="AlphaFoldDB" id="A0A433QUH6"/>
<name>A0A433QUH6_9FUNG</name>
<feature type="chain" id="PRO_5019410437" evidence="1">
    <location>
        <begin position="21"/>
        <end position="173"/>
    </location>
</feature>
<feature type="signal peptide" evidence="1">
    <location>
        <begin position="1"/>
        <end position="20"/>
    </location>
</feature>
<organism evidence="2 3">
    <name type="scientific">Jimgerdemannia flammicorona</name>
    <dbReference type="NCBI Taxonomy" id="994334"/>
    <lineage>
        <taxon>Eukaryota</taxon>
        <taxon>Fungi</taxon>
        <taxon>Fungi incertae sedis</taxon>
        <taxon>Mucoromycota</taxon>
        <taxon>Mucoromycotina</taxon>
        <taxon>Endogonomycetes</taxon>
        <taxon>Endogonales</taxon>
        <taxon>Endogonaceae</taxon>
        <taxon>Jimgerdemannia</taxon>
    </lineage>
</organism>
<evidence type="ECO:0000313" key="3">
    <source>
        <dbReference type="Proteomes" id="UP000274822"/>
    </source>
</evidence>
<evidence type="ECO:0000256" key="1">
    <source>
        <dbReference type="SAM" id="SignalP"/>
    </source>
</evidence>